<dbReference type="Proteomes" id="UP000681722">
    <property type="component" value="Unassembled WGS sequence"/>
</dbReference>
<sequence length="254" mass="28656">MSGQDNIDQSLLIAATTLGALALLSCLSLFCYMLLCSTMCKRWRERNDEEKQVNKLKRKYLLSEQSTSCPSESIAHNDDTKLSNSNWKNVNRLRLPSLIRDSLGSVTRTLNNRLELASTTAAIRAPVSSYVVYNITDDKRSSYSRFSSTGSEPIFSHFHPRTRTSTIATDNRTKRQDVPIVSEKKQINDDHTSSLNDIHKPLPEITDFLSDVINVADVCSISETNARQLNSGRISVTRVKRKYVLEEGKKQINI</sequence>
<evidence type="ECO:0000256" key="1">
    <source>
        <dbReference type="SAM" id="Phobius"/>
    </source>
</evidence>
<evidence type="ECO:0000313" key="2">
    <source>
        <dbReference type="EMBL" id="CAF1114936.1"/>
    </source>
</evidence>
<proteinExistence type="predicted"/>
<gene>
    <name evidence="2" type="ORF">GPM918_LOCUS19410</name>
    <name evidence="3" type="ORF">SRO942_LOCUS19407</name>
</gene>
<feature type="transmembrane region" description="Helical" evidence="1">
    <location>
        <begin position="12"/>
        <end position="35"/>
    </location>
</feature>
<keyword evidence="4" id="KW-1185">Reference proteome</keyword>
<name>A0A814Q709_9BILA</name>
<keyword evidence="1" id="KW-0812">Transmembrane</keyword>
<dbReference type="Proteomes" id="UP000663829">
    <property type="component" value="Unassembled WGS sequence"/>
</dbReference>
<organism evidence="2 4">
    <name type="scientific">Didymodactylos carnosus</name>
    <dbReference type="NCBI Taxonomy" id="1234261"/>
    <lineage>
        <taxon>Eukaryota</taxon>
        <taxon>Metazoa</taxon>
        <taxon>Spiralia</taxon>
        <taxon>Gnathifera</taxon>
        <taxon>Rotifera</taxon>
        <taxon>Eurotatoria</taxon>
        <taxon>Bdelloidea</taxon>
        <taxon>Philodinida</taxon>
        <taxon>Philodinidae</taxon>
        <taxon>Didymodactylos</taxon>
    </lineage>
</organism>
<accession>A0A814Q709</accession>
<dbReference type="EMBL" id="CAJOBC010005881">
    <property type="protein sequence ID" value="CAF3878954.1"/>
    <property type="molecule type" value="Genomic_DNA"/>
</dbReference>
<dbReference type="EMBL" id="CAJNOQ010005881">
    <property type="protein sequence ID" value="CAF1114936.1"/>
    <property type="molecule type" value="Genomic_DNA"/>
</dbReference>
<keyword evidence="1" id="KW-0472">Membrane</keyword>
<dbReference type="AlphaFoldDB" id="A0A814Q709"/>
<keyword evidence="1" id="KW-1133">Transmembrane helix</keyword>
<evidence type="ECO:0000313" key="3">
    <source>
        <dbReference type="EMBL" id="CAF3878954.1"/>
    </source>
</evidence>
<evidence type="ECO:0000313" key="4">
    <source>
        <dbReference type="Proteomes" id="UP000663829"/>
    </source>
</evidence>
<reference evidence="2" key="1">
    <citation type="submission" date="2021-02" db="EMBL/GenBank/DDBJ databases">
        <authorList>
            <person name="Nowell W R."/>
        </authorList>
    </citation>
    <scope>NUCLEOTIDE SEQUENCE</scope>
</reference>
<protein>
    <submittedName>
        <fullName evidence="2">Uncharacterized protein</fullName>
    </submittedName>
</protein>
<comment type="caution">
    <text evidence="2">The sequence shown here is derived from an EMBL/GenBank/DDBJ whole genome shotgun (WGS) entry which is preliminary data.</text>
</comment>